<sequence>MTLLRFDIYYENREYARMMGDPLLGVVYAESKNEAETIAIKNGLGGTGGCWAVCRNEKSE</sequence>
<dbReference type="EMBL" id="JACJSG010000004">
    <property type="protein sequence ID" value="MBD2499860.1"/>
    <property type="molecule type" value="Genomic_DNA"/>
</dbReference>
<comment type="caution">
    <text evidence="1">The sequence shown here is derived from an EMBL/GenBank/DDBJ whole genome shotgun (WGS) entry which is preliminary data.</text>
</comment>
<reference evidence="1 2" key="1">
    <citation type="journal article" date="2020" name="ISME J.">
        <title>Comparative genomics reveals insights into cyanobacterial evolution and habitat adaptation.</title>
        <authorList>
            <person name="Chen M.Y."/>
            <person name="Teng W.K."/>
            <person name="Zhao L."/>
            <person name="Hu C.X."/>
            <person name="Zhou Y.K."/>
            <person name="Han B.P."/>
            <person name="Song L.R."/>
            <person name="Shu W.S."/>
        </authorList>
    </citation>
    <scope>NUCLEOTIDE SEQUENCE [LARGE SCALE GENOMIC DNA]</scope>
    <source>
        <strain evidence="1 2">FACHB-119</strain>
    </source>
</reference>
<accession>A0ABR8CY72</accession>
<evidence type="ECO:0000313" key="1">
    <source>
        <dbReference type="EMBL" id="MBD2499860.1"/>
    </source>
</evidence>
<protein>
    <submittedName>
        <fullName evidence="1">Uncharacterized protein</fullName>
    </submittedName>
</protein>
<gene>
    <name evidence="1" type="ORF">H6G83_04370</name>
</gene>
<organism evidence="1 2">
    <name type="scientific">Anabaena azotica FACHB-119</name>
    <dbReference type="NCBI Taxonomy" id="947527"/>
    <lineage>
        <taxon>Bacteria</taxon>
        <taxon>Bacillati</taxon>
        <taxon>Cyanobacteriota</taxon>
        <taxon>Cyanophyceae</taxon>
        <taxon>Nostocales</taxon>
        <taxon>Nostocaceae</taxon>
        <taxon>Anabaena</taxon>
        <taxon>Anabaena azotica</taxon>
    </lineage>
</organism>
<evidence type="ECO:0000313" key="2">
    <source>
        <dbReference type="Proteomes" id="UP000661112"/>
    </source>
</evidence>
<dbReference type="RefSeq" id="WP_190467513.1">
    <property type="nucleotide sequence ID" value="NZ_JACJSG010000004.1"/>
</dbReference>
<keyword evidence="2" id="KW-1185">Reference proteome</keyword>
<proteinExistence type="predicted"/>
<dbReference type="Proteomes" id="UP000661112">
    <property type="component" value="Unassembled WGS sequence"/>
</dbReference>
<name>A0ABR8CY72_9NOST</name>